<dbReference type="CDD" id="cd06259">
    <property type="entry name" value="YdcF-like"/>
    <property type="match status" value="1"/>
</dbReference>
<dbReference type="EMBL" id="PVBR01000013">
    <property type="protein sequence ID" value="PRD42268.1"/>
    <property type="molecule type" value="Genomic_DNA"/>
</dbReference>
<evidence type="ECO:0000313" key="4">
    <source>
        <dbReference type="Proteomes" id="UP000239434"/>
    </source>
</evidence>
<feature type="transmembrane region" description="Helical" evidence="1">
    <location>
        <begin position="39"/>
        <end position="63"/>
    </location>
</feature>
<comment type="caution">
    <text evidence="3">The sequence shown here is derived from an EMBL/GenBank/DDBJ whole genome shotgun (WGS) entry which is preliminary data.</text>
</comment>
<dbReference type="Gene3D" id="3.40.50.620">
    <property type="entry name" value="HUPs"/>
    <property type="match status" value="1"/>
</dbReference>
<proteinExistence type="predicted"/>
<keyword evidence="1" id="KW-0812">Transmembrane</keyword>
<gene>
    <name evidence="3" type="ORF">C5748_17580</name>
</gene>
<dbReference type="InterPro" id="IPR051599">
    <property type="entry name" value="Cell_Envelope_Assoc"/>
</dbReference>
<protein>
    <submittedName>
        <fullName evidence="3">YdcF family protein</fullName>
    </submittedName>
</protein>
<dbReference type="PANTHER" id="PTHR30336:SF4">
    <property type="entry name" value="ENVELOPE BIOGENESIS FACTOR ELYC"/>
    <property type="match status" value="1"/>
</dbReference>
<sequence length="267" mass="29689">MFFALSKILWLFTQPITLLLAGILASMLAMAFARRRMALVFSAITVVLFVLVSFTTLGNVLLLPLEERFPANPALPERIDGIVVLGGFMEGEVNASRGGHEINGAGDRIIETMRLARLYPEARIVVSGGEGTFFTDSVPDAISARQLFRNFGLTGERLSFEAESRNTYENAVYSRELVKPREGETWLLITSAFHMPRAMGCFRQADFSVIAWPVDYLTRRDRGFSIDLQDPVGGLARTTIAVREWLGLQSYWFTGKIGNAFPAPQNT</sequence>
<evidence type="ECO:0000256" key="1">
    <source>
        <dbReference type="SAM" id="Phobius"/>
    </source>
</evidence>
<dbReference type="GO" id="GO:0000270">
    <property type="term" value="P:peptidoglycan metabolic process"/>
    <property type="evidence" value="ECO:0007669"/>
    <property type="project" value="TreeGrafter"/>
</dbReference>
<reference evidence="3 4" key="1">
    <citation type="submission" date="2018-02" db="EMBL/GenBank/DDBJ databases">
        <title>The draft genome of Phyllobacterium sp. 1N-3.</title>
        <authorList>
            <person name="Liu L."/>
            <person name="Li L."/>
            <person name="Zhang X."/>
            <person name="Wang T."/>
            <person name="Liang L."/>
        </authorList>
    </citation>
    <scope>NUCLEOTIDE SEQUENCE [LARGE SCALE GENOMIC DNA]</scope>
    <source>
        <strain evidence="3 4">1N-3</strain>
    </source>
</reference>
<dbReference type="Pfam" id="PF02698">
    <property type="entry name" value="DUF218"/>
    <property type="match status" value="1"/>
</dbReference>
<dbReference type="InterPro" id="IPR014729">
    <property type="entry name" value="Rossmann-like_a/b/a_fold"/>
</dbReference>
<keyword evidence="1" id="KW-0472">Membrane</keyword>
<organism evidence="3 4">
    <name type="scientific">Phyllobacterium phragmitis</name>
    <dbReference type="NCBI Taxonomy" id="2670329"/>
    <lineage>
        <taxon>Bacteria</taxon>
        <taxon>Pseudomonadati</taxon>
        <taxon>Pseudomonadota</taxon>
        <taxon>Alphaproteobacteria</taxon>
        <taxon>Hyphomicrobiales</taxon>
        <taxon>Phyllobacteriaceae</taxon>
        <taxon>Phyllobacterium</taxon>
    </lineage>
</organism>
<name>A0A2S9IP16_9HYPH</name>
<dbReference type="Proteomes" id="UP000239434">
    <property type="component" value="Unassembled WGS sequence"/>
</dbReference>
<dbReference type="RefSeq" id="WP_105743233.1">
    <property type="nucleotide sequence ID" value="NZ_PVBR01000013.1"/>
</dbReference>
<evidence type="ECO:0000313" key="3">
    <source>
        <dbReference type="EMBL" id="PRD42268.1"/>
    </source>
</evidence>
<feature type="transmembrane region" description="Helical" evidence="1">
    <location>
        <begin position="12"/>
        <end position="32"/>
    </location>
</feature>
<dbReference type="PANTHER" id="PTHR30336">
    <property type="entry name" value="INNER MEMBRANE PROTEIN, PROBABLE PERMEASE"/>
    <property type="match status" value="1"/>
</dbReference>
<dbReference type="GO" id="GO:0043164">
    <property type="term" value="P:Gram-negative-bacterium-type cell wall biogenesis"/>
    <property type="evidence" value="ECO:0007669"/>
    <property type="project" value="TreeGrafter"/>
</dbReference>
<feature type="domain" description="DUF218" evidence="2">
    <location>
        <begin position="80"/>
        <end position="247"/>
    </location>
</feature>
<dbReference type="GO" id="GO:0005886">
    <property type="term" value="C:plasma membrane"/>
    <property type="evidence" value="ECO:0007669"/>
    <property type="project" value="TreeGrafter"/>
</dbReference>
<keyword evidence="1" id="KW-1133">Transmembrane helix</keyword>
<accession>A0A2S9IP16</accession>
<dbReference type="InterPro" id="IPR003848">
    <property type="entry name" value="DUF218"/>
</dbReference>
<keyword evidence="4" id="KW-1185">Reference proteome</keyword>
<dbReference type="AlphaFoldDB" id="A0A2S9IP16"/>
<evidence type="ECO:0000259" key="2">
    <source>
        <dbReference type="Pfam" id="PF02698"/>
    </source>
</evidence>